<dbReference type="AlphaFoldDB" id="A0A395RWX3"/>
<feature type="domain" description="C2H2-type" evidence="5">
    <location>
        <begin position="38"/>
        <end position="67"/>
    </location>
</feature>
<dbReference type="SMART" id="SM00355">
    <property type="entry name" value="ZnF_C2H2"/>
    <property type="match status" value="2"/>
</dbReference>
<evidence type="ECO:0000313" key="6">
    <source>
        <dbReference type="EMBL" id="RGP64319.1"/>
    </source>
</evidence>
<evidence type="ECO:0000259" key="5">
    <source>
        <dbReference type="PROSITE" id="PS50157"/>
    </source>
</evidence>
<dbReference type="InterPro" id="IPR013087">
    <property type="entry name" value="Znf_C2H2_type"/>
</dbReference>
<dbReference type="PROSITE" id="PS00028">
    <property type="entry name" value="ZINC_FINGER_C2H2_1"/>
    <property type="match status" value="1"/>
</dbReference>
<comment type="caution">
    <text evidence="6">The sequence shown here is derived from an EMBL/GenBank/DDBJ whole genome shotgun (WGS) entry which is preliminary data.</text>
</comment>
<evidence type="ECO:0000313" key="7">
    <source>
        <dbReference type="Proteomes" id="UP000266152"/>
    </source>
</evidence>
<dbReference type="CDD" id="cd09008">
    <property type="entry name" value="MTAN"/>
    <property type="match status" value="1"/>
</dbReference>
<sequence>MRPVGHWNPKVPCQTCAVKFVSQEAAKQHMADKNHYKTYCKPCDQKFSTENDLKMHFNSKAHRRTEEFSTSSVKNPVRVQSYTEGLQRSGATTAGLNLKHIDPSATIKEESPKPDDYTVGWICALPKEMAAAEGMLDVVYQCPSQPRQDKNNYVVGRIAHLKVVVGCLPSGILGTTSAAVVAEHMRLTFTALEYFLLVGIGGGMPSIDSDVRLGDVVISQKVIQYDYGKAVPGGHLTPTGHLNHPPTVLLNTVSRLQSQEARGPSGLASSILGHLACLEAKYSDSEYNWSFPGIENDKLFRNDYDHKGSNSSCAKCDPHQLELRPSRGPNRLKFHYGTIASANRVMRDGTAREQLRKDTNALCVEMEAAGLMNNVPCLVIRGICDYADSHKNKDWQLYAAAVAAAYAKELLSMTPKHV</sequence>
<dbReference type="InterPro" id="IPR053137">
    <property type="entry name" value="NLR-like"/>
</dbReference>
<accession>A0A395RWX3</accession>
<dbReference type="PROSITE" id="PS50157">
    <property type="entry name" value="ZINC_FINGER_C2H2_2"/>
    <property type="match status" value="1"/>
</dbReference>
<dbReference type="Gene3D" id="3.30.160.60">
    <property type="entry name" value="Classic Zinc Finger"/>
    <property type="match status" value="1"/>
</dbReference>
<dbReference type="STRING" id="5514.A0A395RWX3"/>
<dbReference type="InterPro" id="IPR036236">
    <property type="entry name" value="Znf_C2H2_sf"/>
</dbReference>
<gene>
    <name evidence="6" type="ORF">FSPOR_8139</name>
</gene>
<dbReference type="EMBL" id="PXOF01000118">
    <property type="protein sequence ID" value="RGP64319.1"/>
    <property type="molecule type" value="Genomic_DNA"/>
</dbReference>
<keyword evidence="1" id="KW-0479">Metal-binding</keyword>
<dbReference type="GO" id="GO:0003824">
    <property type="term" value="F:catalytic activity"/>
    <property type="evidence" value="ECO:0007669"/>
    <property type="project" value="InterPro"/>
</dbReference>
<dbReference type="SUPFAM" id="SSF53167">
    <property type="entry name" value="Purine and uridine phosphorylases"/>
    <property type="match status" value="1"/>
</dbReference>
<evidence type="ECO:0000256" key="4">
    <source>
        <dbReference type="PROSITE-ProRule" id="PRU00042"/>
    </source>
</evidence>
<protein>
    <submittedName>
        <fullName evidence="6">Pfs domain</fullName>
    </submittedName>
</protein>
<keyword evidence="3" id="KW-0862">Zinc</keyword>
<keyword evidence="7" id="KW-1185">Reference proteome</keyword>
<dbReference type="Pfam" id="PF01048">
    <property type="entry name" value="PNP_UDP_1"/>
    <property type="match status" value="1"/>
</dbReference>
<dbReference type="Gene3D" id="3.40.50.1580">
    <property type="entry name" value="Nucleoside phosphorylase domain"/>
    <property type="match status" value="1"/>
</dbReference>
<dbReference type="InterPro" id="IPR000845">
    <property type="entry name" value="Nucleoside_phosphorylase_d"/>
</dbReference>
<dbReference type="PANTHER" id="PTHR46082:SF11">
    <property type="entry name" value="AAA+ ATPASE DOMAIN-CONTAINING PROTEIN-RELATED"/>
    <property type="match status" value="1"/>
</dbReference>
<dbReference type="InterPro" id="IPR035994">
    <property type="entry name" value="Nucleoside_phosphorylase_sf"/>
</dbReference>
<dbReference type="InterPro" id="IPR022755">
    <property type="entry name" value="Znf_C2H2_jaz"/>
</dbReference>
<reference evidence="6 7" key="1">
    <citation type="journal article" date="2018" name="PLoS Pathog.">
        <title>Evolution of structural diversity of trichothecenes, a family of toxins produced by plant pathogenic and entomopathogenic fungi.</title>
        <authorList>
            <person name="Proctor R.H."/>
            <person name="McCormick S.P."/>
            <person name="Kim H.S."/>
            <person name="Cardoza R.E."/>
            <person name="Stanley A.M."/>
            <person name="Lindo L."/>
            <person name="Kelly A."/>
            <person name="Brown D.W."/>
            <person name="Lee T."/>
            <person name="Vaughan M.M."/>
            <person name="Alexander N.J."/>
            <person name="Busman M."/>
            <person name="Gutierrez S."/>
        </authorList>
    </citation>
    <scope>NUCLEOTIDE SEQUENCE [LARGE SCALE GENOMIC DNA]</scope>
    <source>
        <strain evidence="6 7">NRRL 3299</strain>
    </source>
</reference>
<organism evidence="6 7">
    <name type="scientific">Fusarium sporotrichioides</name>
    <dbReference type="NCBI Taxonomy" id="5514"/>
    <lineage>
        <taxon>Eukaryota</taxon>
        <taxon>Fungi</taxon>
        <taxon>Dikarya</taxon>
        <taxon>Ascomycota</taxon>
        <taxon>Pezizomycotina</taxon>
        <taxon>Sordariomycetes</taxon>
        <taxon>Hypocreomycetidae</taxon>
        <taxon>Hypocreales</taxon>
        <taxon>Nectriaceae</taxon>
        <taxon>Fusarium</taxon>
    </lineage>
</organism>
<dbReference type="GO" id="GO:0008270">
    <property type="term" value="F:zinc ion binding"/>
    <property type="evidence" value="ECO:0007669"/>
    <property type="project" value="UniProtKB-KW"/>
</dbReference>
<evidence type="ECO:0000256" key="3">
    <source>
        <dbReference type="ARBA" id="ARBA00022833"/>
    </source>
</evidence>
<dbReference type="Proteomes" id="UP000266152">
    <property type="component" value="Unassembled WGS sequence"/>
</dbReference>
<proteinExistence type="predicted"/>
<dbReference type="SUPFAM" id="SSF57667">
    <property type="entry name" value="beta-beta-alpha zinc fingers"/>
    <property type="match status" value="1"/>
</dbReference>
<evidence type="ECO:0000256" key="2">
    <source>
        <dbReference type="ARBA" id="ARBA00022771"/>
    </source>
</evidence>
<dbReference type="Pfam" id="PF12171">
    <property type="entry name" value="zf-C2H2_jaz"/>
    <property type="match status" value="1"/>
</dbReference>
<keyword evidence="2 4" id="KW-0863">Zinc-finger</keyword>
<evidence type="ECO:0000256" key="1">
    <source>
        <dbReference type="ARBA" id="ARBA00022723"/>
    </source>
</evidence>
<dbReference type="PANTHER" id="PTHR46082">
    <property type="entry name" value="ATP/GTP-BINDING PROTEIN-RELATED"/>
    <property type="match status" value="1"/>
</dbReference>
<dbReference type="GO" id="GO:0009116">
    <property type="term" value="P:nucleoside metabolic process"/>
    <property type="evidence" value="ECO:0007669"/>
    <property type="project" value="InterPro"/>
</dbReference>
<name>A0A395RWX3_FUSSP</name>